<keyword evidence="1" id="KW-0472">Membrane</keyword>
<reference evidence="3" key="1">
    <citation type="submission" date="2016-11" db="EMBL/GenBank/DDBJ databases">
        <authorList>
            <person name="Varghese N."/>
            <person name="Submissions S."/>
        </authorList>
    </citation>
    <scope>NUCLEOTIDE SEQUENCE [LARGE SCALE GENOMIC DNA]</scope>
    <source>
        <strain evidence="3">DSM 15292</strain>
    </source>
</reference>
<evidence type="ECO:0000256" key="1">
    <source>
        <dbReference type="SAM" id="Phobius"/>
    </source>
</evidence>
<evidence type="ECO:0000313" key="3">
    <source>
        <dbReference type="Proteomes" id="UP000185221"/>
    </source>
</evidence>
<feature type="transmembrane region" description="Helical" evidence="1">
    <location>
        <begin position="345"/>
        <end position="367"/>
    </location>
</feature>
<evidence type="ECO:0008006" key="4">
    <source>
        <dbReference type="Google" id="ProtNLM"/>
    </source>
</evidence>
<dbReference type="STRING" id="226505.SAMN05444394_2051"/>
<dbReference type="EMBL" id="FSRC01000001">
    <property type="protein sequence ID" value="SIN81408.1"/>
    <property type="molecule type" value="Genomic_DNA"/>
</dbReference>
<evidence type="ECO:0000313" key="2">
    <source>
        <dbReference type="EMBL" id="SIN81408.1"/>
    </source>
</evidence>
<accession>A0A1N6EED5</accession>
<name>A0A1N6EED5_9BACT</name>
<feature type="transmembrane region" description="Helical" evidence="1">
    <location>
        <begin position="191"/>
        <end position="216"/>
    </location>
</feature>
<keyword evidence="3" id="KW-1185">Reference proteome</keyword>
<feature type="transmembrane region" description="Helical" evidence="1">
    <location>
        <begin position="146"/>
        <end position="163"/>
    </location>
</feature>
<feature type="transmembrane region" description="Helical" evidence="1">
    <location>
        <begin position="169"/>
        <end position="184"/>
    </location>
</feature>
<proteinExistence type="predicted"/>
<gene>
    <name evidence="2" type="ORF">SAMN05444394_2051</name>
</gene>
<dbReference type="RefSeq" id="WP_074224716.1">
    <property type="nucleotide sequence ID" value="NZ_FSRC01000001.1"/>
</dbReference>
<sequence length="400" mass="46891">MKAYYENIEFWHLITLPIYFVLVYLILTTFAKRILISDNKYINLHFLGLLLFYLAIGLVDYKIKLIPYFPDTNLFTRILETGVTPHNQSIGVKIGYKFLAIPIYLISLKSIFNYFLFNILFFQLGLIFLAGAFNRTYGIQDVWVQRFYLILAALAPSIVVYSFTPLRESYFVLALGLFFYGMTGKYKLNYFLILGVILAGILRIQLLLYFFIIVGFQYLVQLKLSRKMVIGLILVLFPLFFVALNYLSTSILNIPISPESLSLFRNVQRMNYFESGVTYPEVDWRTWLDLILDFPGLFFQFLLAPFPVIIFIPFWTKLAYFADGLYLLFLLFICLTFIKNIKKYSLWLIYIGVYVGMSAFFEFHLLGAVRHRLPATLLILSIAAQALAYYLPKYKWIFRY</sequence>
<feature type="transmembrane region" description="Helical" evidence="1">
    <location>
        <begin position="318"/>
        <end position="338"/>
    </location>
</feature>
<dbReference type="Proteomes" id="UP000185221">
    <property type="component" value="Unassembled WGS sequence"/>
</dbReference>
<keyword evidence="1" id="KW-1133">Transmembrane helix</keyword>
<dbReference type="OrthoDB" id="820387at2"/>
<feature type="transmembrane region" description="Helical" evidence="1">
    <location>
        <begin position="228"/>
        <end position="247"/>
    </location>
</feature>
<keyword evidence="1" id="KW-0812">Transmembrane</keyword>
<feature type="transmembrane region" description="Helical" evidence="1">
    <location>
        <begin position="290"/>
        <end position="312"/>
    </location>
</feature>
<dbReference type="AlphaFoldDB" id="A0A1N6EED5"/>
<protein>
    <recommendedName>
        <fullName evidence="4">Dolichyl-phosphate-mannose-protein mannosyltransferase</fullName>
    </recommendedName>
</protein>
<feature type="transmembrane region" description="Helical" evidence="1">
    <location>
        <begin position="373"/>
        <end position="391"/>
    </location>
</feature>
<feature type="transmembrane region" description="Helical" evidence="1">
    <location>
        <begin position="111"/>
        <end position="134"/>
    </location>
</feature>
<feature type="transmembrane region" description="Helical" evidence="1">
    <location>
        <begin position="12"/>
        <end position="30"/>
    </location>
</feature>
<organism evidence="2 3">
    <name type="scientific">Algoriphagus halophilus</name>
    <dbReference type="NCBI Taxonomy" id="226505"/>
    <lineage>
        <taxon>Bacteria</taxon>
        <taxon>Pseudomonadati</taxon>
        <taxon>Bacteroidota</taxon>
        <taxon>Cytophagia</taxon>
        <taxon>Cytophagales</taxon>
        <taxon>Cyclobacteriaceae</taxon>
        <taxon>Algoriphagus</taxon>
    </lineage>
</organism>
<feature type="transmembrane region" description="Helical" evidence="1">
    <location>
        <begin position="42"/>
        <end position="59"/>
    </location>
</feature>